<reference evidence="1 2" key="1">
    <citation type="journal article" date="2015" name="Genome Biol.">
        <title>Comparative genomics of Steinernema reveals deeply conserved gene regulatory networks.</title>
        <authorList>
            <person name="Dillman A.R."/>
            <person name="Macchietto M."/>
            <person name="Porter C.F."/>
            <person name="Rogers A."/>
            <person name="Williams B."/>
            <person name="Antoshechkin I."/>
            <person name="Lee M.M."/>
            <person name="Goodwin Z."/>
            <person name="Lu X."/>
            <person name="Lewis E.E."/>
            <person name="Goodrich-Blair H."/>
            <person name="Stock S.P."/>
            <person name="Adams B.J."/>
            <person name="Sternberg P.W."/>
            <person name="Mortazavi A."/>
        </authorList>
    </citation>
    <scope>NUCLEOTIDE SEQUENCE [LARGE SCALE GENOMIC DNA]</scope>
    <source>
        <strain evidence="1 2">ALL</strain>
    </source>
</reference>
<name>A0A4V5ZYS0_STECR</name>
<evidence type="ECO:0000313" key="2">
    <source>
        <dbReference type="Proteomes" id="UP000298663"/>
    </source>
</evidence>
<reference evidence="1 2" key="2">
    <citation type="journal article" date="2019" name="G3 (Bethesda)">
        <title>Hybrid Assembly of the Genome of the Entomopathogenic Nematode Steinernema carpocapsae Identifies the X-Chromosome.</title>
        <authorList>
            <person name="Serra L."/>
            <person name="Macchietto M."/>
            <person name="Macias-Munoz A."/>
            <person name="McGill C.J."/>
            <person name="Rodriguez I.M."/>
            <person name="Rodriguez B."/>
            <person name="Murad R."/>
            <person name="Mortazavi A."/>
        </authorList>
    </citation>
    <scope>NUCLEOTIDE SEQUENCE [LARGE SCALE GENOMIC DNA]</scope>
    <source>
        <strain evidence="1 2">ALL</strain>
    </source>
</reference>
<sequence length="74" mass="8046">MSPVAEQQHPAASGTPSPFPLFAVCTRLNRFLPKWRVCSSNGHSVSKSAKGRGKQKVLVFRSLSWGFLGCIGLM</sequence>
<dbReference type="AlphaFoldDB" id="A0A4V5ZYS0"/>
<dbReference type="Proteomes" id="UP000298663">
    <property type="component" value="Unassembled WGS sequence"/>
</dbReference>
<dbReference type="EMBL" id="AZBU02000009">
    <property type="protein sequence ID" value="TKR64805.1"/>
    <property type="molecule type" value="Genomic_DNA"/>
</dbReference>
<evidence type="ECO:0000313" key="1">
    <source>
        <dbReference type="EMBL" id="TKR64805.1"/>
    </source>
</evidence>
<protein>
    <submittedName>
        <fullName evidence="1">Uncharacterized protein</fullName>
    </submittedName>
</protein>
<proteinExistence type="predicted"/>
<gene>
    <name evidence="1" type="ORF">L596_025284</name>
</gene>
<comment type="caution">
    <text evidence="1">The sequence shown here is derived from an EMBL/GenBank/DDBJ whole genome shotgun (WGS) entry which is preliminary data.</text>
</comment>
<keyword evidence="2" id="KW-1185">Reference proteome</keyword>
<accession>A0A4V5ZYS0</accession>
<organism evidence="1 2">
    <name type="scientific">Steinernema carpocapsae</name>
    <name type="common">Entomopathogenic nematode</name>
    <dbReference type="NCBI Taxonomy" id="34508"/>
    <lineage>
        <taxon>Eukaryota</taxon>
        <taxon>Metazoa</taxon>
        <taxon>Ecdysozoa</taxon>
        <taxon>Nematoda</taxon>
        <taxon>Chromadorea</taxon>
        <taxon>Rhabditida</taxon>
        <taxon>Tylenchina</taxon>
        <taxon>Panagrolaimomorpha</taxon>
        <taxon>Strongyloidoidea</taxon>
        <taxon>Steinernematidae</taxon>
        <taxon>Steinernema</taxon>
    </lineage>
</organism>